<comment type="caution">
    <text evidence="1">The sequence shown here is derived from an EMBL/GenBank/DDBJ whole genome shotgun (WGS) entry which is preliminary data.</text>
</comment>
<name>A0A4Q5KWH0_9GAMM</name>
<dbReference type="AlphaFoldDB" id="A0A4Q5KWH0"/>
<evidence type="ECO:0000313" key="2">
    <source>
        <dbReference type="EMBL" id="RYU65830.1"/>
    </source>
</evidence>
<accession>A0A4Q5KWH0</accession>
<evidence type="ECO:0000313" key="3">
    <source>
        <dbReference type="Proteomes" id="UP000294063"/>
    </source>
</evidence>
<reference evidence="3 4" key="1">
    <citation type="submission" date="2019-02" db="EMBL/GenBank/DDBJ databases">
        <title>Genome sequences of Aliivibrio finisterrensis strains from farmed Atlantic salmon.</title>
        <authorList>
            <person name="Bowman J.P."/>
        </authorList>
    </citation>
    <scope>NUCLEOTIDE SEQUENCE [LARGE SCALE GENOMIC DNA]</scope>
    <source>
        <strain evidence="2 4">A21</strain>
        <strain evidence="1 3">A46</strain>
    </source>
</reference>
<dbReference type="EMBL" id="SEZN01000006">
    <property type="protein sequence ID" value="RYU65830.1"/>
    <property type="molecule type" value="Genomic_DNA"/>
</dbReference>
<dbReference type="Proteomes" id="UP000294063">
    <property type="component" value="Unassembled WGS sequence"/>
</dbReference>
<keyword evidence="4" id="KW-1185">Reference proteome</keyword>
<dbReference type="EMBL" id="SEZK01000004">
    <property type="protein sequence ID" value="RYU53323.1"/>
    <property type="molecule type" value="Genomic_DNA"/>
</dbReference>
<sequence>MSNVKGNFKNVTWGRVKHRLKPILGTHFEEAERRVLAGTERVFMINDYSVVLLRQEGSELLVAGFDGNLEECAPLIIMQARNHGFKTVRAHVERRSHLRLLKRIGLPFQMVNQQRCKALNCDEFVIRLVL</sequence>
<gene>
    <name evidence="2" type="ORF">ERW53_04650</name>
    <name evidence="1" type="ORF">ERW57_04130</name>
</gene>
<evidence type="ECO:0008006" key="5">
    <source>
        <dbReference type="Google" id="ProtNLM"/>
    </source>
</evidence>
<organism evidence="1 3">
    <name type="scientific">Aliivibrio finisterrensis</name>
    <dbReference type="NCBI Taxonomy" id="511998"/>
    <lineage>
        <taxon>Bacteria</taxon>
        <taxon>Pseudomonadati</taxon>
        <taxon>Pseudomonadota</taxon>
        <taxon>Gammaproteobacteria</taxon>
        <taxon>Vibrionales</taxon>
        <taxon>Vibrionaceae</taxon>
        <taxon>Aliivibrio</taxon>
    </lineage>
</organism>
<dbReference type="RefSeq" id="WP_130066360.1">
    <property type="nucleotide sequence ID" value="NZ_SEZK01000004.1"/>
</dbReference>
<protein>
    <recommendedName>
        <fullName evidence="5">GNAT family N-acetyltransferase</fullName>
    </recommendedName>
</protein>
<evidence type="ECO:0000313" key="4">
    <source>
        <dbReference type="Proteomes" id="UP000294166"/>
    </source>
</evidence>
<dbReference type="Proteomes" id="UP000294166">
    <property type="component" value="Unassembled WGS sequence"/>
</dbReference>
<evidence type="ECO:0000313" key="1">
    <source>
        <dbReference type="EMBL" id="RYU53323.1"/>
    </source>
</evidence>
<proteinExistence type="predicted"/>